<sequence>MRGMYLAAVLVGLVFLSAGCSVMMAMSGEREPELGAFGLGSHRSEVEMQLGPPIASTTTPEGMRLDTYEYQIGNEPSAGRAIGHGALDVLTLGAWEIIGTPVEGFQGETCRLTICYDSNDKVAAINRVAPLKVEEAEKEVSEEAEE</sequence>
<dbReference type="EMBL" id="QZKI01000001">
    <property type="protein sequence ID" value="RJP75648.1"/>
    <property type="molecule type" value="Genomic_DNA"/>
</dbReference>
<evidence type="ECO:0008006" key="3">
    <source>
        <dbReference type="Google" id="ProtNLM"/>
    </source>
</evidence>
<evidence type="ECO:0000313" key="1">
    <source>
        <dbReference type="EMBL" id="RJP75648.1"/>
    </source>
</evidence>
<protein>
    <recommendedName>
        <fullName evidence="3">Lipoprotein</fullName>
    </recommendedName>
</protein>
<evidence type="ECO:0000313" key="2">
    <source>
        <dbReference type="Proteomes" id="UP000285961"/>
    </source>
</evidence>
<proteinExistence type="predicted"/>
<comment type="caution">
    <text evidence="1">The sequence shown here is derived from an EMBL/GenBank/DDBJ whole genome shotgun (WGS) entry which is preliminary data.</text>
</comment>
<dbReference type="AlphaFoldDB" id="A0A419F9T5"/>
<reference evidence="1 2" key="1">
    <citation type="journal article" date="2017" name="ISME J.">
        <title>Energy and carbon metabolisms in a deep terrestrial subsurface fluid microbial community.</title>
        <authorList>
            <person name="Momper L."/>
            <person name="Jungbluth S.P."/>
            <person name="Lee M.D."/>
            <person name="Amend J.P."/>
        </authorList>
    </citation>
    <scope>NUCLEOTIDE SEQUENCE [LARGE SCALE GENOMIC DNA]</scope>
    <source>
        <strain evidence="1">SURF_17</strain>
    </source>
</reference>
<gene>
    <name evidence="1" type="ORF">C4532_00010</name>
</gene>
<name>A0A419F9T5_9BACT</name>
<dbReference type="PROSITE" id="PS51257">
    <property type="entry name" value="PROKAR_LIPOPROTEIN"/>
    <property type="match status" value="1"/>
</dbReference>
<accession>A0A419F9T5</accession>
<dbReference type="Proteomes" id="UP000285961">
    <property type="component" value="Unassembled WGS sequence"/>
</dbReference>
<organism evidence="1 2">
    <name type="scientific">Candidatus Abyssobacteria bacterium SURF_17</name>
    <dbReference type="NCBI Taxonomy" id="2093361"/>
    <lineage>
        <taxon>Bacteria</taxon>
        <taxon>Pseudomonadati</taxon>
        <taxon>Candidatus Hydrogenedentota</taxon>
        <taxon>Candidatus Abyssobacteria</taxon>
    </lineage>
</organism>